<dbReference type="NCBIfam" id="TIGR00229">
    <property type="entry name" value="sensory_box"/>
    <property type="match status" value="3"/>
</dbReference>
<keyword evidence="4" id="KW-1003">Cell membrane</keyword>
<dbReference type="InterPro" id="IPR004358">
    <property type="entry name" value="Sig_transdc_His_kin-like_C"/>
</dbReference>
<dbReference type="RefSeq" id="WP_094369431.1">
    <property type="nucleotide sequence ID" value="NZ_NOJY02000008.1"/>
</dbReference>
<evidence type="ECO:0000313" key="15">
    <source>
        <dbReference type="EMBL" id="RDY28196.1"/>
    </source>
</evidence>
<evidence type="ECO:0000256" key="4">
    <source>
        <dbReference type="ARBA" id="ARBA00022475"/>
    </source>
</evidence>
<dbReference type="Gene3D" id="3.30.450.20">
    <property type="entry name" value="PAS domain"/>
    <property type="match status" value="3"/>
</dbReference>
<keyword evidence="11" id="KW-0472">Membrane</keyword>
<dbReference type="SUPFAM" id="SSF55781">
    <property type="entry name" value="GAF domain-like"/>
    <property type="match status" value="1"/>
</dbReference>
<proteinExistence type="predicted"/>
<keyword evidence="8" id="KW-0418">Kinase</keyword>
<dbReference type="InterPro" id="IPR000014">
    <property type="entry name" value="PAS"/>
</dbReference>
<evidence type="ECO:0000256" key="8">
    <source>
        <dbReference type="ARBA" id="ARBA00022777"/>
    </source>
</evidence>
<dbReference type="CDD" id="cd00082">
    <property type="entry name" value="HisKA"/>
    <property type="match status" value="1"/>
</dbReference>
<sequence length="803" mass="92839">MEKILDIVDDYIIILDKSGSIQFCNRKLLTKLGYNLAELKNISIEEIIYVDNENLNTEINKINRENNIKINLDLYSKCGEKVSVYSEIVLDNFKEEESIIIISRDVCEKSYKREDLEKILDGMPFDCWLKNTNGDYIYVNESYARELKDDRLNILGRNTSEYWNEEICDLFAKMDKEVIESKKYQLTEDYTKQGDSDLWVEIYKAPIVNKNNEVEYIIGFTKDITLQKKLENEMHVNNQEMNNLNNILMKTNTKDNINGLLKNVCENILNYIECDGVSVLSVNEEKSCLDLTLNIGTINGNANDKLLKFDLELYKGLNNINYLNSINNINNIDNEVLKKYMCKNNIENIGVYDISFNDETIGFLVLTFLENNMLKFNKFDYLKTISGNIATMIKSHTLSKSVQEEFKKRRQIESELELFLDISVDLIARGNLYGGIKHINSNWSKTLGWTEDELLSMNMLDIVHPDNRNEYKNILNGSKDDSGCIVSKLICKDGSYKWIELNYKIIRAEDKFIITAKDISEQRKQEDERKLLEEAIQMESLKNEFFANISHEFRTPLNIILGTMQLMQRNVEKNKISWDSSLNLEDHINYIKQNSYRLLRLVNNLIDITCIDSGYYQLQLGNYNIVDIVENITLSVAQYTKDQGVNLIFDTDSEEKIIACDPDKIERIVLNLLSNAIKYTDKDGYIYVDLQVENNKVKVSVKDSGVGMSKDKLDIIFDRFKKIDNNLNRKCEGSGIGLSLVKSLVELQNGNIYVNSELGLGSEFTFELPDILAKDNSKIILDRDISKVTQIEKCNIEFSDIYS</sequence>
<dbReference type="InterPro" id="IPR036890">
    <property type="entry name" value="HATPase_C_sf"/>
</dbReference>
<evidence type="ECO:0000259" key="14">
    <source>
        <dbReference type="PROSITE" id="PS50113"/>
    </source>
</evidence>
<dbReference type="SUPFAM" id="SSF55785">
    <property type="entry name" value="PYP-like sensor domain (PAS domain)"/>
    <property type="match status" value="3"/>
</dbReference>
<evidence type="ECO:0000256" key="10">
    <source>
        <dbReference type="ARBA" id="ARBA00023012"/>
    </source>
</evidence>
<dbReference type="InterPro" id="IPR003661">
    <property type="entry name" value="HisK_dim/P_dom"/>
</dbReference>
<dbReference type="SUPFAM" id="SSF55874">
    <property type="entry name" value="ATPase domain of HSP90 chaperone/DNA topoisomerase II/histidine kinase"/>
    <property type="match status" value="1"/>
</dbReference>
<dbReference type="PROSITE" id="PS50109">
    <property type="entry name" value="HIS_KIN"/>
    <property type="match status" value="1"/>
</dbReference>
<dbReference type="GO" id="GO:0005524">
    <property type="term" value="F:ATP binding"/>
    <property type="evidence" value="ECO:0007669"/>
    <property type="project" value="UniProtKB-KW"/>
</dbReference>
<dbReference type="Pfam" id="PF00512">
    <property type="entry name" value="HisKA"/>
    <property type="match status" value="1"/>
</dbReference>
<gene>
    <name evidence="15" type="ORF">CHL78_006305</name>
</gene>
<dbReference type="SMART" id="SM00388">
    <property type="entry name" value="HisKA"/>
    <property type="match status" value="1"/>
</dbReference>
<dbReference type="InterPro" id="IPR001610">
    <property type="entry name" value="PAC"/>
</dbReference>
<dbReference type="Pfam" id="PF13426">
    <property type="entry name" value="PAS_9"/>
    <property type="match status" value="1"/>
</dbReference>
<dbReference type="Proteomes" id="UP000215694">
    <property type="component" value="Unassembled WGS sequence"/>
</dbReference>
<evidence type="ECO:0000256" key="6">
    <source>
        <dbReference type="ARBA" id="ARBA00022679"/>
    </source>
</evidence>
<dbReference type="CDD" id="cd00130">
    <property type="entry name" value="PAS"/>
    <property type="match status" value="3"/>
</dbReference>
<dbReference type="AlphaFoldDB" id="A0A371J6A3"/>
<dbReference type="Pfam" id="PF02518">
    <property type="entry name" value="HATPase_c"/>
    <property type="match status" value="1"/>
</dbReference>
<organism evidence="15 16">
    <name type="scientific">Romboutsia weinsteinii</name>
    <dbReference type="NCBI Taxonomy" id="2020949"/>
    <lineage>
        <taxon>Bacteria</taxon>
        <taxon>Bacillati</taxon>
        <taxon>Bacillota</taxon>
        <taxon>Clostridia</taxon>
        <taxon>Peptostreptococcales</taxon>
        <taxon>Peptostreptococcaceae</taxon>
        <taxon>Romboutsia</taxon>
    </lineage>
</organism>
<dbReference type="SMART" id="SM00091">
    <property type="entry name" value="PAS"/>
    <property type="match status" value="3"/>
</dbReference>
<comment type="subcellular location">
    <subcellularLocation>
        <location evidence="2">Cell membrane</location>
    </subcellularLocation>
</comment>
<dbReference type="GO" id="GO:0000155">
    <property type="term" value="F:phosphorelay sensor kinase activity"/>
    <property type="evidence" value="ECO:0007669"/>
    <property type="project" value="InterPro"/>
</dbReference>
<feature type="domain" description="Histidine kinase" evidence="12">
    <location>
        <begin position="548"/>
        <end position="772"/>
    </location>
</feature>
<comment type="catalytic activity">
    <reaction evidence="1">
        <text>ATP + protein L-histidine = ADP + protein N-phospho-L-histidine.</text>
        <dbReference type="EC" id="2.7.13.3"/>
    </reaction>
</comment>
<dbReference type="InterPro" id="IPR000700">
    <property type="entry name" value="PAS-assoc_C"/>
</dbReference>
<evidence type="ECO:0000259" key="13">
    <source>
        <dbReference type="PROSITE" id="PS50112"/>
    </source>
</evidence>
<keyword evidence="6" id="KW-0808">Transferase</keyword>
<evidence type="ECO:0000256" key="9">
    <source>
        <dbReference type="ARBA" id="ARBA00022840"/>
    </source>
</evidence>
<keyword evidence="7" id="KW-0547">Nucleotide-binding</keyword>
<evidence type="ECO:0000256" key="1">
    <source>
        <dbReference type="ARBA" id="ARBA00000085"/>
    </source>
</evidence>
<feature type="domain" description="PAS" evidence="13">
    <location>
        <begin position="412"/>
        <end position="482"/>
    </location>
</feature>
<dbReference type="InterPro" id="IPR036097">
    <property type="entry name" value="HisK_dim/P_sf"/>
</dbReference>
<accession>A0A371J6A3</accession>
<evidence type="ECO:0000256" key="2">
    <source>
        <dbReference type="ARBA" id="ARBA00004236"/>
    </source>
</evidence>
<dbReference type="GO" id="GO:0009927">
    <property type="term" value="F:histidine phosphotransfer kinase activity"/>
    <property type="evidence" value="ECO:0007669"/>
    <property type="project" value="TreeGrafter"/>
</dbReference>
<dbReference type="PANTHER" id="PTHR43047:SF72">
    <property type="entry name" value="OSMOSENSING HISTIDINE PROTEIN KINASE SLN1"/>
    <property type="match status" value="1"/>
</dbReference>
<dbReference type="GO" id="GO:0005886">
    <property type="term" value="C:plasma membrane"/>
    <property type="evidence" value="ECO:0007669"/>
    <property type="project" value="UniProtKB-SubCell"/>
</dbReference>
<dbReference type="OrthoDB" id="9813394at2"/>
<dbReference type="SMART" id="SM00086">
    <property type="entry name" value="PAC"/>
    <property type="match status" value="2"/>
</dbReference>
<dbReference type="FunFam" id="3.30.565.10:FF:000023">
    <property type="entry name" value="PAS domain-containing sensor histidine kinase"/>
    <property type="match status" value="1"/>
</dbReference>
<dbReference type="EMBL" id="NOJY02000008">
    <property type="protein sequence ID" value="RDY28196.1"/>
    <property type="molecule type" value="Genomic_DNA"/>
</dbReference>
<dbReference type="Gene3D" id="1.10.287.130">
    <property type="match status" value="1"/>
</dbReference>
<reference evidence="15 16" key="1">
    <citation type="journal article" date="2017" name="Genome Announc.">
        <title>Draft Genome Sequence of Romboutsia weinsteinii sp. nov. Strain CCRI-19649(T) Isolated from Surface Water.</title>
        <authorList>
            <person name="Maheux A.F."/>
            <person name="Boudreau D.K."/>
            <person name="Berube E."/>
            <person name="Boissinot M."/>
            <person name="Cantin P."/>
            <person name="Raymond F."/>
            <person name="Corbeil J."/>
            <person name="Omar R.F."/>
            <person name="Bergeron M.G."/>
        </authorList>
    </citation>
    <scope>NUCLEOTIDE SEQUENCE [LARGE SCALE GENOMIC DNA]</scope>
    <source>
        <strain evidence="15 16">CCRI-19649</strain>
    </source>
</reference>
<keyword evidence="10" id="KW-0902">Two-component regulatory system</keyword>
<evidence type="ECO:0000256" key="7">
    <source>
        <dbReference type="ARBA" id="ARBA00022741"/>
    </source>
</evidence>
<comment type="caution">
    <text evidence="15">The sequence shown here is derived from an EMBL/GenBank/DDBJ whole genome shotgun (WGS) entry which is preliminary data.</text>
</comment>
<keyword evidence="9" id="KW-0067">ATP-binding</keyword>
<dbReference type="PANTHER" id="PTHR43047">
    <property type="entry name" value="TWO-COMPONENT HISTIDINE PROTEIN KINASE"/>
    <property type="match status" value="1"/>
</dbReference>
<evidence type="ECO:0000256" key="11">
    <source>
        <dbReference type="ARBA" id="ARBA00023136"/>
    </source>
</evidence>
<dbReference type="SMART" id="SM00387">
    <property type="entry name" value="HATPase_c"/>
    <property type="match status" value="1"/>
</dbReference>
<dbReference type="InterPro" id="IPR005467">
    <property type="entry name" value="His_kinase_dom"/>
</dbReference>
<evidence type="ECO:0000256" key="3">
    <source>
        <dbReference type="ARBA" id="ARBA00012438"/>
    </source>
</evidence>
<evidence type="ECO:0000256" key="5">
    <source>
        <dbReference type="ARBA" id="ARBA00022553"/>
    </source>
</evidence>
<evidence type="ECO:0000313" key="16">
    <source>
        <dbReference type="Proteomes" id="UP000215694"/>
    </source>
</evidence>
<dbReference type="InterPro" id="IPR035965">
    <property type="entry name" value="PAS-like_dom_sf"/>
</dbReference>
<dbReference type="InterPro" id="IPR013656">
    <property type="entry name" value="PAS_4"/>
</dbReference>
<dbReference type="PROSITE" id="PS50113">
    <property type="entry name" value="PAC"/>
    <property type="match status" value="1"/>
</dbReference>
<dbReference type="PRINTS" id="PR00344">
    <property type="entry name" value="BCTRLSENSOR"/>
</dbReference>
<keyword evidence="16" id="KW-1185">Reference proteome</keyword>
<dbReference type="EC" id="2.7.13.3" evidence="3"/>
<protein>
    <recommendedName>
        <fullName evidence="3">histidine kinase</fullName>
        <ecNumber evidence="3">2.7.13.3</ecNumber>
    </recommendedName>
</protein>
<feature type="domain" description="PAC" evidence="14">
    <location>
        <begin position="180"/>
        <end position="236"/>
    </location>
</feature>
<evidence type="ECO:0000259" key="12">
    <source>
        <dbReference type="PROSITE" id="PS50109"/>
    </source>
</evidence>
<dbReference type="PROSITE" id="PS50112">
    <property type="entry name" value="PAS"/>
    <property type="match status" value="2"/>
</dbReference>
<dbReference type="Pfam" id="PF08447">
    <property type="entry name" value="PAS_3"/>
    <property type="match status" value="1"/>
</dbReference>
<feature type="domain" description="PAS" evidence="13">
    <location>
        <begin position="1"/>
        <end position="39"/>
    </location>
</feature>
<dbReference type="Gene3D" id="3.30.565.10">
    <property type="entry name" value="Histidine kinase-like ATPase, C-terminal domain"/>
    <property type="match status" value="1"/>
</dbReference>
<dbReference type="Pfam" id="PF08448">
    <property type="entry name" value="PAS_4"/>
    <property type="match status" value="1"/>
</dbReference>
<dbReference type="InterPro" id="IPR003594">
    <property type="entry name" value="HATPase_dom"/>
</dbReference>
<dbReference type="InterPro" id="IPR013655">
    <property type="entry name" value="PAS_fold_3"/>
</dbReference>
<keyword evidence="5" id="KW-0597">Phosphoprotein</keyword>
<dbReference type="SUPFAM" id="SSF47384">
    <property type="entry name" value="Homodimeric domain of signal transducing histidine kinase"/>
    <property type="match status" value="1"/>
</dbReference>
<name>A0A371J6A3_9FIRM</name>